<evidence type="ECO:0000313" key="3">
    <source>
        <dbReference type="Proteomes" id="UP001213000"/>
    </source>
</evidence>
<organism evidence="2 3">
    <name type="scientific">Leucocoprinus birnbaumii</name>
    <dbReference type="NCBI Taxonomy" id="56174"/>
    <lineage>
        <taxon>Eukaryota</taxon>
        <taxon>Fungi</taxon>
        <taxon>Dikarya</taxon>
        <taxon>Basidiomycota</taxon>
        <taxon>Agaricomycotina</taxon>
        <taxon>Agaricomycetes</taxon>
        <taxon>Agaricomycetidae</taxon>
        <taxon>Agaricales</taxon>
        <taxon>Agaricineae</taxon>
        <taxon>Agaricaceae</taxon>
        <taxon>Leucocoprinus</taxon>
    </lineage>
</organism>
<feature type="chain" id="PRO_5042016459" evidence="1">
    <location>
        <begin position="20"/>
        <end position="145"/>
    </location>
</feature>
<name>A0AAD5VW76_9AGAR</name>
<evidence type="ECO:0000256" key="1">
    <source>
        <dbReference type="SAM" id="SignalP"/>
    </source>
</evidence>
<keyword evidence="3" id="KW-1185">Reference proteome</keyword>
<gene>
    <name evidence="2" type="ORF">NP233_g3640</name>
</gene>
<comment type="caution">
    <text evidence="2">The sequence shown here is derived from an EMBL/GenBank/DDBJ whole genome shotgun (WGS) entry which is preliminary data.</text>
</comment>
<accession>A0AAD5VW76</accession>
<proteinExistence type="predicted"/>
<protein>
    <submittedName>
        <fullName evidence="2">Uncharacterized protein</fullName>
    </submittedName>
</protein>
<dbReference type="Proteomes" id="UP001213000">
    <property type="component" value="Unassembled WGS sequence"/>
</dbReference>
<reference evidence="2" key="1">
    <citation type="submission" date="2022-07" db="EMBL/GenBank/DDBJ databases">
        <title>Genome Sequence of Leucocoprinus birnbaumii.</title>
        <authorList>
            <person name="Buettner E."/>
        </authorList>
    </citation>
    <scope>NUCLEOTIDE SEQUENCE</scope>
    <source>
        <strain evidence="2">VT141</strain>
    </source>
</reference>
<sequence>MKLTSLALPLLAFVASVAAQASHIGLPKAGSIVHKGKKVKVQVVKPNSIEGSIEVGLVLSFQYCPPPDPCPNPTFDLGNVLYVGKLNAKFHEIPGEPYQNFTITIPDYSFWNPGPAQIIENRFHLIGGGPAAVLETNTVAVQLKN</sequence>
<dbReference type="EMBL" id="JANIEX010000177">
    <property type="protein sequence ID" value="KAJ3571624.1"/>
    <property type="molecule type" value="Genomic_DNA"/>
</dbReference>
<keyword evidence="1" id="KW-0732">Signal</keyword>
<evidence type="ECO:0000313" key="2">
    <source>
        <dbReference type="EMBL" id="KAJ3571624.1"/>
    </source>
</evidence>
<dbReference type="AlphaFoldDB" id="A0AAD5VW76"/>
<feature type="signal peptide" evidence="1">
    <location>
        <begin position="1"/>
        <end position="19"/>
    </location>
</feature>